<feature type="compositionally biased region" description="Low complexity" evidence="1">
    <location>
        <begin position="697"/>
        <end position="708"/>
    </location>
</feature>
<dbReference type="RefSeq" id="WP_170300558.1">
    <property type="nucleotide sequence ID" value="NZ_BJXR01000070.1"/>
</dbReference>
<name>A0A511TFE8_MYXFU</name>
<evidence type="ECO:0000313" key="3">
    <source>
        <dbReference type="EMBL" id="GEN12896.1"/>
    </source>
</evidence>
<evidence type="ECO:0000313" key="4">
    <source>
        <dbReference type="EMBL" id="SET87211.1"/>
    </source>
</evidence>
<dbReference type="Proteomes" id="UP000321514">
    <property type="component" value="Unassembled WGS sequence"/>
</dbReference>
<reference evidence="3 6" key="2">
    <citation type="submission" date="2019-07" db="EMBL/GenBank/DDBJ databases">
        <title>Whole genome shotgun sequence of Myxococcus fulvus NBRC 100333.</title>
        <authorList>
            <person name="Hosoyama A."/>
            <person name="Uohara A."/>
            <person name="Ohji S."/>
            <person name="Ichikawa N."/>
        </authorList>
    </citation>
    <scope>NUCLEOTIDE SEQUENCE [LARGE SCALE GENOMIC DNA]</scope>
    <source>
        <strain evidence="3 6">NBRC 100333</strain>
    </source>
</reference>
<gene>
    <name evidence="3" type="ORF">MFU01_79330</name>
    <name evidence="4" type="ORF">SAMN05443572_103598</name>
</gene>
<evidence type="ECO:0000259" key="2">
    <source>
        <dbReference type="Pfam" id="PF16640"/>
    </source>
</evidence>
<comment type="caution">
    <text evidence="3">The sequence shown here is derived from an EMBL/GenBank/DDBJ whole genome shotgun (WGS) entry which is preliminary data.</text>
</comment>
<protein>
    <submittedName>
        <fullName evidence="4">Ig-like domain (Group 3)</fullName>
    </submittedName>
</protein>
<accession>A0A511TFE8</accession>
<dbReference type="AlphaFoldDB" id="A0A511TFE8"/>
<dbReference type="InterPro" id="IPR032109">
    <property type="entry name" value="Big_3_5"/>
</dbReference>
<reference evidence="4 5" key="1">
    <citation type="submission" date="2016-10" db="EMBL/GenBank/DDBJ databases">
        <authorList>
            <person name="Varghese N."/>
            <person name="Submissions S."/>
        </authorList>
    </citation>
    <scope>NUCLEOTIDE SEQUENCE [LARGE SCALE GENOMIC DNA]</scope>
    <source>
        <strain evidence="4 5">DSM 16525</strain>
    </source>
</reference>
<dbReference type="Gene3D" id="2.60.40.10">
    <property type="entry name" value="Immunoglobulins"/>
    <property type="match status" value="1"/>
</dbReference>
<dbReference type="Pfam" id="PF16640">
    <property type="entry name" value="Big_3_5"/>
    <property type="match status" value="1"/>
</dbReference>
<feature type="domain" description="Bacterial Ig-like" evidence="2">
    <location>
        <begin position="485"/>
        <end position="562"/>
    </location>
</feature>
<dbReference type="EMBL" id="BJXR01000070">
    <property type="protein sequence ID" value="GEN12896.1"/>
    <property type="molecule type" value="Genomic_DNA"/>
</dbReference>
<dbReference type="EMBL" id="FOIB01000003">
    <property type="protein sequence ID" value="SET87211.1"/>
    <property type="molecule type" value="Genomic_DNA"/>
</dbReference>
<dbReference type="Proteomes" id="UP000183760">
    <property type="component" value="Unassembled WGS sequence"/>
</dbReference>
<dbReference type="InterPro" id="IPR013783">
    <property type="entry name" value="Ig-like_fold"/>
</dbReference>
<proteinExistence type="predicted"/>
<sequence length="764" mass="80268">MLRWSPSLLLVVVALLGAGRVSAQGVDSNRLILSRDRNVEVLLVEEKAYAGASHTLGWLYYDDLVSRGYVDIGNPDDPNDDVLIDVEGNGIPDFHEDLYNLNPDRGYIGEATRCIPERIFFHRRAETGDVLRLREPELLTGGCTSATSYSPNGGPKRWPDGVPDYPERPVGAVVGQRVRDATDLVDASGNFRPGAVPGLLDAYFSDRGVFPHVPNLLEPDDSQNGHMGLGNIILLSADDDANLCPGSPAVECLTPRLASRGPGQPASVGPIWDLSSALDGLPDYKASAFGPDGRVIAGRDVTAAIDEEDRRVSLGTVTGGREIVFFLVTYLEHEYDGATDACFLSAVTPEGRYQCELWGHGDINVFFSKTILNLDLHQSVSTDRVTTVNPSSTWLTPTGYSRLQSREYGKVQIVESFEMDAWSYQQRTPHVLMLAPMESTDTWVMTWEDLTAGGDRSFNDLTLLIRGVGLEPTVTRLEHQGGPIIEGEPTFFTAYVTDVPGVPLTTGSVSFYVNGDFVTAQDVDGAGTATVDLTFFPMGEHHVSAEFGGIDNVYSWSTSEELLVVAEPGDGGSMPDAGQPDGGPRDAGTPDAGGFDAGPQDAGAPDSGPIDAGEEPDAGDGGGTTPEPDAGDDGGTTPEPDAGDGGGTTPEPDAGDGGGTTPEPDAGDGGGTTPEPDAGDGGGTTPEPEPDAGDGDAGTTPDAGTEDAGPSDPNGPSEPELPGPRDLTVTGWGCGATDASSASFVMLALWVGVSFLRTRRKKLD</sequence>
<feature type="region of interest" description="Disordered" evidence="1">
    <location>
        <begin position="566"/>
        <end position="732"/>
    </location>
</feature>
<evidence type="ECO:0000313" key="6">
    <source>
        <dbReference type="Proteomes" id="UP000321514"/>
    </source>
</evidence>
<keyword evidence="5" id="KW-1185">Reference proteome</keyword>
<organism evidence="3 6">
    <name type="scientific">Myxococcus fulvus</name>
    <dbReference type="NCBI Taxonomy" id="33"/>
    <lineage>
        <taxon>Bacteria</taxon>
        <taxon>Pseudomonadati</taxon>
        <taxon>Myxococcota</taxon>
        <taxon>Myxococcia</taxon>
        <taxon>Myxococcales</taxon>
        <taxon>Cystobacterineae</taxon>
        <taxon>Myxococcaceae</taxon>
        <taxon>Myxococcus</taxon>
    </lineage>
</organism>
<evidence type="ECO:0000256" key="1">
    <source>
        <dbReference type="SAM" id="MobiDB-lite"/>
    </source>
</evidence>
<evidence type="ECO:0000313" key="5">
    <source>
        <dbReference type="Proteomes" id="UP000183760"/>
    </source>
</evidence>